<keyword evidence="3" id="KW-0325">Glycoprotein</keyword>
<dbReference type="SUPFAM" id="SSF47986">
    <property type="entry name" value="DEATH domain"/>
    <property type="match status" value="1"/>
</dbReference>
<comment type="caution">
    <text evidence="8">The sequence shown here is derived from an EMBL/GenBank/DDBJ whole genome shotgun (WGS) entry which is preliminary data.</text>
</comment>
<evidence type="ECO:0000256" key="4">
    <source>
        <dbReference type="PROSITE-ProRule" id="PRU00504"/>
    </source>
</evidence>
<evidence type="ECO:0000256" key="2">
    <source>
        <dbReference type="ARBA" id="ARBA00022737"/>
    </source>
</evidence>
<feature type="transmembrane region" description="Helical" evidence="6">
    <location>
        <begin position="160"/>
        <end position="185"/>
    </location>
</feature>
<evidence type="ECO:0000259" key="7">
    <source>
        <dbReference type="PROSITE" id="PS50168"/>
    </source>
</evidence>
<dbReference type="PROSITE" id="PS50168">
    <property type="entry name" value="DED"/>
    <property type="match status" value="1"/>
</dbReference>
<evidence type="ECO:0000256" key="6">
    <source>
        <dbReference type="SAM" id="Phobius"/>
    </source>
</evidence>
<dbReference type="Proteomes" id="UP000663872">
    <property type="component" value="Unassembled WGS sequence"/>
</dbReference>
<dbReference type="EMBL" id="CAJNYT010003130">
    <property type="protein sequence ID" value="CAF3530236.1"/>
    <property type="molecule type" value="Genomic_DNA"/>
</dbReference>
<evidence type="ECO:0000256" key="3">
    <source>
        <dbReference type="ARBA" id="ARBA00023180"/>
    </source>
</evidence>
<dbReference type="PROSITE" id="PS51125">
    <property type="entry name" value="NHL"/>
    <property type="match status" value="1"/>
</dbReference>
<proteinExistence type="predicted"/>
<dbReference type="Gene3D" id="1.10.533.10">
    <property type="entry name" value="Death Domain, Fas"/>
    <property type="match status" value="1"/>
</dbReference>
<keyword evidence="2" id="KW-0677">Repeat</keyword>
<dbReference type="PANTHER" id="PTHR10680">
    <property type="entry name" value="PEPTIDYL-GLYCINE ALPHA-AMIDATING MONOOXYGENASE"/>
    <property type="match status" value="1"/>
</dbReference>
<dbReference type="GO" id="GO:0042981">
    <property type="term" value="P:regulation of apoptotic process"/>
    <property type="evidence" value="ECO:0007669"/>
    <property type="project" value="InterPro"/>
</dbReference>
<dbReference type="CDD" id="cd05819">
    <property type="entry name" value="NHL"/>
    <property type="match status" value="1"/>
</dbReference>
<keyword evidence="1" id="KW-0732">Signal</keyword>
<reference evidence="8" key="1">
    <citation type="submission" date="2021-02" db="EMBL/GenBank/DDBJ databases">
        <authorList>
            <person name="Nowell W R."/>
        </authorList>
    </citation>
    <scope>NUCLEOTIDE SEQUENCE</scope>
</reference>
<keyword evidence="6" id="KW-0812">Transmembrane</keyword>
<dbReference type="Pfam" id="PF01436">
    <property type="entry name" value="NHL"/>
    <property type="match status" value="2"/>
</dbReference>
<evidence type="ECO:0000256" key="5">
    <source>
        <dbReference type="SAM" id="Coils"/>
    </source>
</evidence>
<organism evidence="8 9">
    <name type="scientific">Rotaria socialis</name>
    <dbReference type="NCBI Taxonomy" id="392032"/>
    <lineage>
        <taxon>Eukaryota</taxon>
        <taxon>Metazoa</taxon>
        <taxon>Spiralia</taxon>
        <taxon>Gnathifera</taxon>
        <taxon>Rotifera</taxon>
        <taxon>Eurotatoria</taxon>
        <taxon>Bdelloidea</taxon>
        <taxon>Philodinida</taxon>
        <taxon>Philodinidae</taxon>
        <taxon>Rotaria</taxon>
    </lineage>
</organism>
<dbReference type="InterPro" id="IPR001875">
    <property type="entry name" value="DED_dom"/>
</dbReference>
<gene>
    <name evidence="8" type="ORF">GRG538_LOCUS19226</name>
</gene>
<dbReference type="AlphaFoldDB" id="A0A818J427"/>
<evidence type="ECO:0000313" key="8">
    <source>
        <dbReference type="EMBL" id="CAF3530236.1"/>
    </source>
</evidence>
<dbReference type="InterPro" id="IPR011042">
    <property type="entry name" value="6-blade_b-propeller_TolB-like"/>
</dbReference>
<dbReference type="SUPFAM" id="SSF101898">
    <property type="entry name" value="NHL repeat"/>
    <property type="match status" value="1"/>
</dbReference>
<evidence type="ECO:0000256" key="1">
    <source>
        <dbReference type="ARBA" id="ARBA00022729"/>
    </source>
</evidence>
<dbReference type="GO" id="GO:0005576">
    <property type="term" value="C:extracellular region"/>
    <property type="evidence" value="ECO:0007669"/>
    <property type="project" value="TreeGrafter"/>
</dbReference>
<dbReference type="InterPro" id="IPR001258">
    <property type="entry name" value="NHL_repeat"/>
</dbReference>
<feature type="coiled-coil region" evidence="5">
    <location>
        <begin position="185"/>
        <end position="223"/>
    </location>
</feature>
<dbReference type="Gene3D" id="2.120.10.30">
    <property type="entry name" value="TolB, C-terminal domain"/>
    <property type="match status" value="2"/>
</dbReference>
<dbReference type="PANTHER" id="PTHR10680:SF28">
    <property type="entry name" value="SMP-30_GLUCONOLACTONASE_LRE-LIKE REGION DOMAIN-CONTAINING PROTEIN"/>
    <property type="match status" value="1"/>
</dbReference>
<feature type="repeat" description="NHL" evidence="4">
    <location>
        <begin position="245"/>
        <end position="282"/>
    </location>
</feature>
<keyword evidence="6" id="KW-0472">Membrane</keyword>
<evidence type="ECO:0000313" key="9">
    <source>
        <dbReference type="Proteomes" id="UP000663872"/>
    </source>
</evidence>
<keyword evidence="6" id="KW-1133">Transmembrane helix</keyword>
<protein>
    <recommendedName>
        <fullName evidence="7">DED domain-containing protein</fullName>
    </recommendedName>
</protein>
<accession>A0A818J427</accession>
<sequence length="526" mass="59766">MNAHDLRSILLKLQNRLKDDDRKRLHFFFGNDVPRRIRDDPSLGGTLSLMESLFDQDKINEEDFPFLIHAFEAIQCIDAAKILRAEIMPITIKQIVDDQDDDKYKYGVQCSFLPKKIIYENDTVMNDSNDKSIDAITTTTDNKTALHLQSKWKPVFSVTLIIWICLFIFFVILIIIFGAVSGIYLHRTLQNNSQLQENILAKKEKSNETIQRLANELKYMQNIPKIAFDAQWSPSGETVAGGNGIGSATNQLQYPWGLLVDDDQSIIIADFRNHRIVQWKKGNTTNGQIVAGGKGEGNELNQLNGPTDVLIDKETDGLIICDRNNQRVVRWLHRIGTTQGKVLIDNIMCNGLAMDDLRYLYVSDIEKHEVRRYQLGDRNGTLVAGGNGQGADLNQLNRPYYIFVDRQQNVYVSDNNNDRVVKWAKGAKDGILVAGGQGQGSALTQLLHPLGLFVDTLDTLYVADQWNHRVMRWPQGEKQIIVIMGGNGSGAREDQFHYPYGLFLDRNGNLYVVDQWNHRVQRFSII</sequence>
<feature type="domain" description="DED" evidence="7">
    <location>
        <begin position="5"/>
        <end position="85"/>
    </location>
</feature>
<keyword evidence="5" id="KW-0175">Coiled coil</keyword>
<dbReference type="InterPro" id="IPR011029">
    <property type="entry name" value="DEATH-like_dom_sf"/>
</dbReference>
<name>A0A818J427_9BILA</name>